<dbReference type="PRINTS" id="PR00983">
    <property type="entry name" value="TRNASYNTHCYS"/>
</dbReference>
<accession>A0A1W0AC21</accession>
<protein>
    <recommendedName>
        <fullName evidence="2">cysteine--tRNA ligase</fullName>
        <ecNumber evidence="2">6.1.1.16</ecNumber>
    </recommendedName>
    <alternativeName>
        <fullName evidence="10">Cysteinyl-tRNA synthetase</fullName>
    </alternativeName>
</protein>
<comment type="cofactor">
    <cofactor evidence="1">
        <name>Zn(2+)</name>
        <dbReference type="ChEBI" id="CHEBI:29105"/>
    </cofactor>
</comment>
<dbReference type="GO" id="GO:0006423">
    <property type="term" value="P:cysteinyl-tRNA aminoacylation"/>
    <property type="evidence" value="ECO:0007669"/>
    <property type="project" value="InterPro"/>
</dbReference>
<feature type="domain" description="Endoplasmic reticulum vesicle transporter C-terminal" evidence="13">
    <location>
        <begin position="785"/>
        <end position="1002"/>
    </location>
</feature>
<keyword evidence="3" id="KW-0436">Ligase</keyword>
<evidence type="ECO:0000256" key="8">
    <source>
        <dbReference type="ARBA" id="ARBA00022917"/>
    </source>
</evidence>
<dbReference type="SUPFAM" id="SSF47323">
    <property type="entry name" value="Anticodon-binding domain of a subclass of class I aminoacyl-tRNA synthetases"/>
    <property type="match status" value="1"/>
</dbReference>
<name>A0A1W0AC21_9STRA</name>
<dbReference type="GO" id="GO:0005737">
    <property type="term" value="C:cytoplasm"/>
    <property type="evidence" value="ECO:0007669"/>
    <property type="project" value="TreeGrafter"/>
</dbReference>
<dbReference type="PANTHER" id="PTHR10890:SF3">
    <property type="entry name" value="CYSTEINE--TRNA LIGASE, CYTOPLASMIC"/>
    <property type="match status" value="1"/>
</dbReference>
<keyword evidence="11" id="KW-1133">Transmembrane helix</keyword>
<reference evidence="15 16" key="1">
    <citation type="journal article" date="2014" name="Genome Biol. Evol.">
        <title>The secreted proteins of Achlya hypogyna and Thraustotheca clavata identify the ancestral oomycete secretome and reveal gene acquisitions by horizontal gene transfer.</title>
        <authorList>
            <person name="Misner I."/>
            <person name="Blouin N."/>
            <person name="Leonard G."/>
            <person name="Richards T.A."/>
            <person name="Lane C.E."/>
        </authorList>
    </citation>
    <scope>NUCLEOTIDE SEQUENCE [LARGE SCALE GENOMIC DNA]</scope>
    <source>
        <strain evidence="15 16">ATCC 34112</strain>
    </source>
</reference>
<evidence type="ECO:0000256" key="10">
    <source>
        <dbReference type="ARBA" id="ARBA00031499"/>
    </source>
</evidence>
<feature type="non-terminal residue" evidence="15">
    <location>
        <position position="1018"/>
    </location>
</feature>
<dbReference type="OrthoDB" id="438179at2759"/>
<dbReference type="PANTHER" id="PTHR10890">
    <property type="entry name" value="CYSTEINYL-TRNA SYNTHETASE"/>
    <property type="match status" value="1"/>
</dbReference>
<evidence type="ECO:0000256" key="2">
    <source>
        <dbReference type="ARBA" id="ARBA00012832"/>
    </source>
</evidence>
<evidence type="ECO:0000259" key="13">
    <source>
        <dbReference type="Pfam" id="PF07970"/>
    </source>
</evidence>
<dbReference type="FunFam" id="3.40.50.620:FF:000027">
    <property type="entry name" value="Cysteine--tRNA ligase, cytoplasmic"/>
    <property type="match status" value="1"/>
</dbReference>
<dbReference type="InterPro" id="IPR032678">
    <property type="entry name" value="tRNA-synt_1_cat_dom"/>
</dbReference>
<evidence type="ECO:0000256" key="11">
    <source>
        <dbReference type="SAM" id="Phobius"/>
    </source>
</evidence>
<dbReference type="InterPro" id="IPR012936">
    <property type="entry name" value="Erv_C"/>
</dbReference>
<feature type="domain" description="tRNA synthetases class I catalytic" evidence="12">
    <location>
        <begin position="46"/>
        <end position="347"/>
    </location>
</feature>
<proteinExistence type="inferred from homology"/>
<keyword evidence="8" id="KW-0648">Protein biosynthesis</keyword>
<evidence type="ECO:0000256" key="7">
    <source>
        <dbReference type="ARBA" id="ARBA00022840"/>
    </source>
</evidence>
<dbReference type="CDD" id="cd00672">
    <property type="entry name" value="CysRS_core"/>
    <property type="match status" value="1"/>
</dbReference>
<evidence type="ECO:0000313" key="16">
    <source>
        <dbReference type="Proteomes" id="UP000243217"/>
    </source>
</evidence>
<dbReference type="InterPro" id="IPR014729">
    <property type="entry name" value="Rossmann-like_a/b/a_fold"/>
</dbReference>
<gene>
    <name evidence="15" type="ORF">THRCLA_00169</name>
</gene>
<dbReference type="HAMAP" id="MF_00041">
    <property type="entry name" value="Cys_tRNA_synth"/>
    <property type="match status" value="1"/>
</dbReference>
<evidence type="ECO:0000256" key="9">
    <source>
        <dbReference type="ARBA" id="ARBA00023146"/>
    </source>
</evidence>
<keyword evidence="11" id="KW-0472">Membrane</keyword>
<evidence type="ECO:0000256" key="5">
    <source>
        <dbReference type="ARBA" id="ARBA00022741"/>
    </source>
</evidence>
<keyword evidence="9 15" id="KW-0030">Aminoacyl-tRNA synthetase</keyword>
<dbReference type="Gene3D" id="1.20.120.1910">
    <property type="entry name" value="Cysteine-tRNA ligase, C-terminal anti-codon recognition domain"/>
    <property type="match status" value="1"/>
</dbReference>
<feature type="domain" description="Endoplasmic reticulum vesicle transporter N-terminal" evidence="14">
    <location>
        <begin position="641"/>
        <end position="730"/>
    </location>
</feature>
<dbReference type="EC" id="6.1.1.16" evidence="2"/>
<dbReference type="GO" id="GO:0046872">
    <property type="term" value="F:metal ion binding"/>
    <property type="evidence" value="ECO:0007669"/>
    <property type="project" value="UniProtKB-KW"/>
</dbReference>
<dbReference type="SUPFAM" id="SSF52374">
    <property type="entry name" value="Nucleotidylyl transferase"/>
    <property type="match status" value="1"/>
</dbReference>
<dbReference type="Pfam" id="PF07970">
    <property type="entry name" value="COPIIcoated_ERV"/>
    <property type="match status" value="1"/>
</dbReference>
<feature type="transmembrane region" description="Helical" evidence="11">
    <location>
        <begin position="983"/>
        <end position="1008"/>
    </location>
</feature>
<keyword evidence="7" id="KW-0067">ATP-binding</keyword>
<evidence type="ECO:0000256" key="4">
    <source>
        <dbReference type="ARBA" id="ARBA00022723"/>
    </source>
</evidence>
<keyword evidence="16" id="KW-1185">Reference proteome</keyword>
<keyword evidence="11" id="KW-0812">Transmembrane</keyword>
<dbReference type="AlphaFoldDB" id="A0A1W0AC21"/>
<dbReference type="EMBL" id="JNBS01000055">
    <property type="protein sequence ID" value="OQS07834.1"/>
    <property type="molecule type" value="Genomic_DNA"/>
</dbReference>
<evidence type="ECO:0000256" key="3">
    <source>
        <dbReference type="ARBA" id="ARBA00022598"/>
    </source>
</evidence>
<sequence length="1018" mass="114865">MNIVTRIRSRYIRVHRGWNSLHSKASSRILAMNSLSGTLDPLPQSSEPLKWYVCGPTVYDSAHLGHARTYVSQDILRRILTNYFRQDINMVMGMTDVDDKIIATAQRLKKSMTEVAGAHEDAFLKDLAALNVLRASSITRVSEHIPEIIQYIETLKQNGFAYATSDGMYFDTVALGSEYGKLAPNAATIEDNEVVEEGIGSEKRNARDFALWKRSKTEDEPGWESPFGRGRPGWHIECSAMTHHVLGGSIDVHSGGIDLCFPHHNNEVAQCDGYHHKTPGHVWCKHFIHFGHLYIKGLKMSKSLKNFISIEEFLKEPSASSDAFRLFCLQYKYNTNVHFSLDRMRDANVLLQRFVSFFQTVLTMTKAGNTSRRLESADDIILVSLYQTKVKIDQALRNDFDTPEVLLQLTNLMSLVNREIKVRHIPIEAVCQVATFVLEMCQLLGLKDSISGFASISLAASTAPEQASDLQNATAILDAFTALRAQVRQVALTNTKDPQFQSILQLCDRIRDQTLPPMGIQIDDVSSGQSHWKLQPYQKPETLSNNSSNVDPVKAQLAAKQAEFEAEMQIPPENYFQESKQFKGKFTEFDQDGIPLTDENGQIWTKSGRKKLLKKLEKHIKSYENVYGTLRVAMSSVWTKLKGFDANPKTLEEFKVRTMQGGLFSLVAFALMFFLFISELQYYLTVDTVDKMYVDGQRNVNLSINFDIEFPRMPCQIVSIEHADLAGRVQLDVIDNIHKVRLDYNGNPIGEKMKESIGGALKNESELINQAPLQKLLYMDGCGNCYGAGEPGECCNTCEDVKNAYIRKNWALPSLHNVVQCMNAELESILKGQVREGCRISGHLDVAKVEGRFYFAPSKIFQSGYLVADDVLDSTFKVFDNSHTIHTLTFGKEYPNMKNPLNDRFKHLGLGKRGAFQYFLKVVSTDYTFLNGQEINSNQYSVTEHFLEMTPTGQKGLPRVTFAYEFSPIKFRIEQTQKGFTQFLTSFCAIVGGVFTVMGLVDSAMYNLMAIKRKSPLL</sequence>
<dbReference type="InterPro" id="IPR024909">
    <property type="entry name" value="Cys-tRNA/MSH_ligase"/>
</dbReference>
<feature type="transmembrane region" description="Helical" evidence="11">
    <location>
        <begin position="663"/>
        <end position="684"/>
    </location>
</feature>
<evidence type="ECO:0000256" key="6">
    <source>
        <dbReference type="ARBA" id="ARBA00022833"/>
    </source>
</evidence>
<dbReference type="GO" id="GO:0005524">
    <property type="term" value="F:ATP binding"/>
    <property type="evidence" value="ECO:0007669"/>
    <property type="project" value="UniProtKB-KW"/>
</dbReference>
<keyword evidence="4" id="KW-0479">Metal-binding</keyword>
<organism evidence="15 16">
    <name type="scientific">Thraustotheca clavata</name>
    <dbReference type="NCBI Taxonomy" id="74557"/>
    <lineage>
        <taxon>Eukaryota</taxon>
        <taxon>Sar</taxon>
        <taxon>Stramenopiles</taxon>
        <taxon>Oomycota</taxon>
        <taxon>Saprolegniomycetes</taxon>
        <taxon>Saprolegniales</taxon>
        <taxon>Achlyaceae</taxon>
        <taxon>Thraustotheca</taxon>
    </lineage>
</organism>
<dbReference type="Pfam" id="PF13850">
    <property type="entry name" value="ERGIC_N"/>
    <property type="match status" value="1"/>
</dbReference>
<comment type="caution">
    <text evidence="15">The sequence shown here is derived from an EMBL/GenBank/DDBJ whole genome shotgun (WGS) entry which is preliminary data.</text>
</comment>
<dbReference type="InterPro" id="IPR009080">
    <property type="entry name" value="tRNAsynth_Ia_anticodon-bd"/>
</dbReference>
<dbReference type="STRING" id="74557.A0A1W0AC21"/>
<evidence type="ECO:0000256" key="1">
    <source>
        <dbReference type="ARBA" id="ARBA00001947"/>
    </source>
</evidence>
<dbReference type="GO" id="GO:0004817">
    <property type="term" value="F:cysteine-tRNA ligase activity"/>
    <property type="evidence" value="ECO:0007669"/>
    <property type="project" value="UniProtKB-EC"/>
</dbReference>
<dbReference type="NCBIfam" id="TIGR00435">
    <property type="entry name" value="cysS"/>
    <property type="match status" value="1"/>
</dbReference>
<dbReference type="InterPro" id="IPR015803">
    <property type="entry name" value="Cys-tRNA-ligase"/>
</dbReference>
<dbReference type="Gene3D" id="3.40.50.620">
    <property type="entry name" value="HUPs"/>
    <property type="match status" value="1"/>
</dbReference>
<evidence type="ECO:0000259" key="14">
    <source>
        <dbReference type="Pfam" id="PF13850"/>
    </source>
</evidence>
<evidence type="ECO:0000313" key="15">
    <source>
        <dbReference type="EMBL" id="OQS07834.1"/>
    </source>
</evidence>
<evidence type="ECO:0000259" key="12">
    <source>
        <dbReference type="Pfam" id="PF01406"/>
    </source>
</evidence>
<keyword evidence="6" id="KW-0862">Zinc</keyword>
<dbReference type="Proteomes" id="UP000243217">
    <property type="component" value="Unassembled WGS sequence"/>
</dbReference>
<dbReference type="Pfam" id="PF01406">
    <property type="entry name" value="tRNA-synt_1e"/>
    <property type="match status" value="1"/>
</dbReference>
<dbReference type="InterPro" id="IPR039542">
    <property type="entry name" value="Erv_N"/>
</dbReference>
<keyword evidence="5" id="KW-0547">Nucleotide-binding</keyword>